<evidence type="ECO:0000313" key="1">
    <source>
        <dbReference type="EMBL" id="UUZ44624.1"/>
    </source>
</evidence>
<dbReference type="EMBL" id="CP087977">
    <property type="protein sequence ID" value="UUZ44624.1"/>
    <property type="molecule type" value="Genomic_DNA"/>
</dbReference>
<organism evidence="1 2">
    <name type="scientific">Janibacter limosus</name>
    <dbReference type="NCBI Taxonomy" id="53458"/>
    <lineage>
        <taxon>Bacteria</taxon>
        <taxon>Bacillati</taxon>
        <taxon>Actinomycetota</taxon>
        <taxon>Actinomycetes</taxon>
        <taxon>Micrococcales</taxon>
        <taxon>Intrasporangiaceae</taxon>
        <taxon>Janibacter</taxon>
    </lineage>
</organism>
<accession>A0AC61U3Q2</accession>
<dbReference type="Proteomes" id="UP001059663">
    <property type="component" value="Chromosome"/>
</dbReference>
<name>A0AC61U3Q2_9MICO</name>
<sequence length="245" mass="25893">MTSSDLLPGLCPTGSLRVVINLGNPVLAQGTPEAPTGVTVDIARELAERLGVELELTTVTAARHAYAALVEGHVDVGFLAIEPAREEGVRFTTPYVGIEGVFATGDTDLTVADVDREGIEIAVRSGSAYDLYLTRTIEHATILRGDEAEDVYEGGADVLAGVRQPVTVYAQQNGLTVLEPAFRAIRQAIAVPRDRPESQVAALTAVVEELKGSGFVAASPGAGRSGRHDSRVLRSLRSKRHEGQG</sequence>
<reference evidence="1" key="1">
    <citation type="submission" date="2021-11" db="EMBL/GenBank/DDBJ databases">
        <title>Study of the species diversity of bacterial strains isolated from a unique natural object - Shulgan-Tash cave (Bashkiria).</title>
        <authorList>
            <person name="Sazanova A.L."/>
            <person name="Chirak E.R."/>
            <person name="Safronova V.I."/>
        </authorList>
    </citation>
    <scope>NUCLEOTIDE SEQUENCE</scope>
    <source>
        <strain evidence="1">P1</strain>
    </source>
</reference>
<evidence type="ECO:0000313" key="2">
    <source>
        <dbReference type="Proteomes" id="UP001059663"/>
    </source>
</evidence>
<protein>
    <submittedName>
        <fullName evidence="1">Transporter substrate-binding domain-containing protein</fullName>
    </submittedName>
</protein>
<proteinExistence type="predicted"/>
<gene>
    <name evidence="1" type="ORF">LP422_20145</name>
</gene>